<keyword evidence="3" id="KW-0472">Membrane</keyword>
<evidence type="ECO:0008006" key="6">
    <source>
        <dbReference type="Google" id="ProtNLM"/>
    </source>
</evidence>
<evidence type="ECO:0000256" key="1">
    <source>
        <dbReference type="ARBA" id="ARBA00010163"/>
    </source>
</evidence>
<name>A0A417YJB7_9BACI</name>
<evidence type="ECO:0000256" key="2">
    <source>
        <dbReference type="SAM" id="MobiDB-lite"/>
    </source>
</evidence>
<dbReference type="Proteomes" id="UP000285456">
    <property type="component" value="Unassembled WGS sequence"/>
</dbReference>
<protein>
    <recommendedName>
        <fullName evidence="6">Type VII secretion protein EssB</fullName>
    </recommendedName>
</protein>
<accession>A0A417YJB7</accession>
<feature type="region of interest" description="Disordered" evidence="2">
    <location>
        <begin position="191"/>
        <end position="210"/>
    </location>
</feature>
<comment type="caution">
    <text evidence="4">The sequence shown here is derived from an EMBL/GenBank/DDBJ whole genome shotgun (WGS) entry which is preliminary data.</text>
</comment>
<keyword evidence="3" id="KW-0812">Transmembrane</keyword>
<keyword evidence="5" id="KW-1185">Reference proteome</keyword>
<dbReference type="Gene3D" id="1.10.510.10">
    <property type="entry name" value="Transferase(Phosphotransferase) domain 1"/>
    <property type="match status" value="1"/>
</dbReference>
<keyword evidence="3" id="KW-1133">Transmembrane helix</keyword>
<dbReference type="Gene3D" id="1.25.40.680">
    <property type="entry name" value="Type VII secretion system EssB, C-terminal-like domain"/>
    <property type="match status" value="1"/>
</dbReference>
<proteinExistence type="inferred from homology"/>
<gene>
    <name evidence="4" type="ORF">D1B32_08645</name>
</gene>
<comment type="similarity">
    <text evidence="1">Belongs to the EssB family.</text>
</comment>
<dbReference type="Pfam" id="PF10140">
    <property type="entry name" value="YukC"/>
    <property type="match status" value="1"/>
</dbReference>
<dbReference type="InterPro" id="IPR042565">
    <property type="entry name" value="T7SS_EssB_C"/>
</dbReference>
<reference evidence="4 5" key="1">
    <citation type="journal article" date="2007" name="Int. J. Syst. Evol. Microbiol.">
        <title>Oceanobacillus profundus sp. nov., isolated from a deep-sea sediment core.</title>
        <authorList>
            <person name="Kim Y.G."/>
            <person name="Choi D.H."/>
            <person name="Hyun S."/>
            <person name="Cho B.C."/>
        </authorList>
    </citation>
    <scope>NUCLEOTIDE SEQUENCE [LARGE SCALE GENOMIC DNA]</scope>
    <source>
        <strain evidence="4 5">DSM 18246</strain>
    </source>
</reference>
<feature type="transmembrane region" description="Helical" evidence="3">
    <location>
        <begin position="217"/>
        <end position="235"/>
    </location>
</feature>
<dbReference type="OrthoDB" id="4975281at2"/>
<dbReference type="InterPro" id="IPR018778">
    <property type="entry name" value="T7SS_EssB"/>
</dbReference>
<evidence type="ECO:0000256" key="3">
    <source>
        <dbReference type="SAM" id="Phobius"/>
    </source>
</evidence>
<organism evidence="4 5">
    <name type="scientific">Oceanobacillus profundus</name>
    <dbReference type="NCBI Taxonomy" id="372463"/>
    <lineage>
        <taxon>Bacteria</taxon>
        <taxon>Bacillati</taxon>
        <taxon>Bacillota</taxon>
        <taxon>Bacilli</taxon>
        <taxon>Bacillales</taxon>
        <taxon>Bacillaceae</taxon>
        <taxon>Oceanobacillus</taxon>
    </lineage>
</organism>
<sequence length="459" mass="52317">MAEQEKLQFGTIEEKDDVVVYEIPIAETNLVEAEQLEELKRKDALFFECQHYVVEQQIIRIFYKKESNYKKLKDYRHVSNELKKKAALNMLKIESLIGTQYTTLVHPENIYVNAEGDIKFAHRGIRSVFPKEEMNTAELLEELKRVLLYVYSSYQFNEISEKLAGLKFNEPIAESIRRVQSISDLKQILHTEQRSPAPPPIKQQAEKTQNPNKKMTLLSGVLLGLIIGMLVIYVIQVIPLNNEVNSAAAEGEAKSAENIEMLTEKNKEIQQLLDDNRTVMHAYRSTIVGDTEEAITQFESANQLDESAERTLMEQYIELDTVESLTAAAGLGEAYHIEVIKSLVAKNSDKAKEAILAIESSLAEVQIEQAWINKSYEEVVTLYDALADNKRAKLLAARSYIQLDDTDEAIKLAKDLDNKKLHITALKREKKLIEANDDLDKDEKEEAIDKIDDQIDDLN</sequence>
<dbReference type="EMBL" id="QWEH01000004">
    <property type="protein sequence ID" value="RHW33103.1"/>
    <property type="molecule type" value="Genomic_DNA"/>
</dbReference>
<evidence type="ECO:0000313" key="4">
    <source>
        <dbReference type="EMBL" id="RHW33103.1"/>
    </source>
</evidence>
<evidence type="ECO:0000313" key="5">
    <source>
        <dbReference type="Proteomes" id="UP000285456"/>
    </source>
</evidence>
<dbReference type="AlphaFoldDB" id="A0A417YJB7"/>
<dbReference type="RefSeq" id="WP_118889109.1">
    <property type="nucleotide sequence ID" value="NZ_PHUT01000004.1"/>
</dbReference>